<sequence>MMSNGQIHQSLDGDQRLKFKSRFHDRAEGDYSQRPLVSDGDESELVRCGSIDMKLYTGGSWKMHGPGNTVYSSYKEKGSDPFFLTYKRPMLVNDDPAVTFLPISINNDQDLKVHFLDHVKEQLASGKPIKLYHAVL</sequence>
<keyword evidence="3" id="KW-1185">Reference proteome</keyword>
<accession>A0AAD5D7S9</accession>
<evidence type="ECO:0000313" key="3">
    <source>
        <dbReference type="Proteomes" id="UP001206925"/>
    </source>
</evidence>
<dbReference type="EMBL" id="JAMZMK010008514">
    <property type="protein sequence ID" value="KAI7740093.1"/>
    <property type="molecule type" value="Genomic_DNA"/>
</dbReference>
<proteinExistence type="predicted"/>
<evidence type="ECO:0000313" key="2">
    <source>
        <dbReference type="EMBL" id="KAI7754725.1"/>
    </source>
</evidence>
<reference evidence="2" key="1">
    <citation type="submission" date="2022-06" db="EMBL/GenBank/DDBJ databases">
        <title>Uncovering the hologenomic basis of an extraordinary plant invasion.</title>
        <authorList>
            <person name="Bieker V.C."/>
            <person name="Martin M.D."/>
            <person name="Gilbert T."/>
            <person name="Hodgins K."/>
            <person name="Battlay P."/>
            <person name="Petersen B."/>
            <person name="Wilson J."/>
        </authorList>
    </citation>
    <scope>NUCLEOTIDE SEQUENCE</scope>
    <source>
        <strain evidence="2">AA19_3_7</strain>
        <tissue evidence="2">Leaf</tissue>
    </source>
</reference>
<protein>
    <submittedName>
        <fullName evidence="2">Uncharacterized protein</fullName>
    </submittedName>
</protein>
<gene>
    <name evidence="2" type="ORF">M8C21_013850</name>
    <name evidence="1" type="ORF">M8C21_026370</name>
</gene>
<dbReference type="AlphaFoldDB" id="A0AAD5D7S9"/>
<name>A0AAD5D7S9_AMBAR</name>
<dbReference type="Proteomes" id="UP001206925">
    <property type="component" value="Unassembled WGS sequence"/>
</dbReference>
<dbReference type="EMBL" id="JAMZMK010002660">
    <property type="protein sequence ID" value="KAI7754725.1"/>
    <property type="molecule type" value="Genomic_DNA"/>
</dbReference>
<organism evidence="2 3">
    <name type="scientific">Ambrosia artemisiifolia</name>
    <name type="common">Common ragweed</name>
    <dbReference type="NCBI Taxonomy" id="4212"/>
    <lineage>
        <taxon>Eukaryota</taxon>
        <taxon>Viridiplantae</taxon>
        <taxon>Streptophyta</taxon>
        <taxon>Embryophyta</taxon>
        <taxon>Tracheophyta</taxon>
        <taxon>Spermatophyta</taxon>
        <taxon>Magnoliopsida</taxon>
        <taxon>eudicotyledons</taxon>
        <taxon>Gunneridae</taxon>
        <taxon>Pentapetalae</taxon>
        <taxon>asterids</taxon>
        <taxon>campanulids</taxon>
        <taxon>Asterales</taxon>
        <taxon>Asteraceae</taxon>
        <taxon>Asteroideae</taxon>
        <taxon>Heliantheae alliance</taxon>
        <taxon>Heliantheae</taxon>
        <taxon>Ambrosia</taxon>
    </lineage>
</organism>
<comment type="caution">
    <text evidence="2">The sequence shown here is derived from an EMBL/GenBank/DDBJ whole genome shotgun (WGS) entry which is preliminary data.</text>
</comment>
<evidence type="ECO:0000313" key="1">
    <source>
        <dbReference type="EMBL" id="KAI7740093.1"/>
    </source>
</evidence>